<dbReference type="Proteomes" id="UP000004471">
    <property type="component" value="Unassembled WGS sequence"/>
</dbReference>
<dbReference type="SUPFAM" id="SSF47336">
    <property type="entry name" value="ACP-like"/>
    <property type="match status" value="1"/>
</dbReference>
<dbReference type="InterPro" id="IPR036736">
    <property type="entry name" value="ACP-like_sf"/>
</dbReference>
<dbReference type="Pfam" id="PF00550">
    <property type="entry name" value="PP-binding"/>
    <property type="match status" value="1"/>
</dbReference>
<dbReference type="GO" id="GO:0043041">
    <property type="term" value="P:amino acid activation for nonribosomal peptide biosynthetic process"/>
    <property type="evidence" value="ECO:0007669"/>
    <property type="project" value="TreeGrafter"/>
</dbReference>
<evidence type="ECO:0000313" key="2">
    <source>
        <dbReference type="EMBL" id="EGH34110.1"/>
    </source>
</evidence>
<reference evidence="2 3" key="1">
    <citation type="journal article" date="2011" name="PLoS Pathog.">
        <title>Dynamic evolution of pathogenicity revealed by sequencing and comparative genomics of 19 Pseudomonas syringae isolates.</title>
        <authorList>
            <person name="Baltrus D.A."/>
            <person name="Nishimura M.T."/>
            <person name="Romanchuk A."/>
            <person name="Chang J.H."/>
            <person name="Mukhtar M.S."/>
            <person name="Cherkis K."/>
            <person name="Roach J."/>
            <person name="Grant S.R."/>
            <person name="Jones C.D."/>
            <person name="Dangl J.L."/>
        </authorList>
    </citation>
    <scope>NUCLEOTIDE SEQUENCE [LARGE SCALE GENOMIC DNA]</scope>
    <source>
        <strain evidence="3">M301072PT</strain>
    </source>
</reference>
<dbReference type="InterPro" id="IPR023213">
    <property type="entry name" value="CAT-like_dom_sf"/>
</dbReference>
<protein>
    <submittedName>
        <fullName evidence="2">Amino acid adenylation</fullName>
    </submittedName>
</protein>
<evidence type="ECO:0000259" key="1">
    <source>
        <dbReference type="PROSITE" id="PS50075"/>
    </source>
</evidence>
<dbReference type="Gene3D" id="1.10.1200.10">
    <property type="entry name" value="ACP-like"/>
    <property type="match status" value="1"/>
</dbReference>
<dbReference type="Gene3D" id="3.30.559.10">
    <property type="entry name" value="Chloramphenicol acetyltransferase-like domain"/>
    <property type="match status" value="1"/>
</dbReference>
<dbReference type="GO" id="GO:0005829">
    <property type="term" value="C:cytosol"/>
    <property type="evidence" value="ECO:0007669"/>
    <property type="project" value="TreeGrafter"/>
</dbReference>
<dbReference type="HOGENOM" id="CLU_000022_39_0_6"/>
<organism evidence="2 3">
    <name type="scientific">Pseudomonas syringae pv. japonica str. M301072</name>
    <dbReference type="NCBI Taxonomy" id="629262"/>
    <lineage>
        <taxon>Bacteria</taxon>
        <taxon>Pseudomonadati</taxon>
        <taxon>Pseudomonadota</taxon>
        <taxon>Gammaproteobacteria</taxon>
        <taxon>Pseudomonadales</taxon>
        <taxon>Pseudomonadaceae</taxon>
        <taxon>Pseudomonas</taxon>
        <taxon>Pseudomonas syringae</taxon>
    </lineage>
</organism>
<dbReference type="EMBL" id="AEAH01002214">
    <property type="protein sequence ID" value="EGH34110.1"/>
    <property type="molecule type" value="Genomic_DNA"/>
</dbReference>
<feature type="non-terminal residue" evidence="2">
    <location>
        <position position="1"/>
    </location>
</feature>
<dbReference type="GO" id="GO:0031177">
    <property type="term" value="F:phosphopantetheine binding"/>
    <property type="evidence" value="ECO:0007669"/>
    <property type="project" value="TreeGrafter"/>
</dbReference>
<dbReference type="GO" id="GO:0003824">
    <property type="term" value="F:catalytic activity"/>
    <property type="evidence" value="ECO:0007669"/>
    <property type="project" value="InterPro"/>
</dbReference>
<gene>
    <name evidence="2" type="ORF">PSYJA_36364</name>
</gene>
<dbReference type="AlphaFoldDB" id="F3FV68"/>
<dbReference type="SUPFAM" id="SSF52777">
    <property type="entry name" value="CoA-dependent acyltransferases"/>
    <property type="match status" value="1"/>
</dbReference>
<dbReference type="PANTHER" id="PTHR45527:SF14">
    <property type="entry name" value="PLIPASTATIN SYNTHASE SUBUNIT B"/>
    <property type="match status" value="1"/>
</dbReference>
<accession>F3FV68</accession>
<feature type="non-terminal residue" evidence="2">
    <location>
        <position position="144"/>
    </location>
</feature>
<dbReference type="PROSITE" id="PS50075">
    <property type="entry name" value="CARRIER"/>
    <property type="match status" value="1"/>
</dbReference>
<dbReference type="Pfam" id="PF00668">
    <property type="entry name" value="Condensation"/>
    <property type="match status" value="1"/>
</dbReference>
<dbReference type="InterPro" id="IPR001242">
    <property type="entry name" value="Condensation_dom"/>
</dbReference>
<sequence>SLLAMRLISQVRHQLGVELGLAALFAHPELSTLAAAIAQAGRSNLPDIVPVARDQAWPLSFGQQRLWFLAQMEGASAAYHIPAGLSLHGKLDLKALQRALERIVARHEGLRTTFMQGDDGQPVQRISPAHTGFNLQVHDLQGLA</sequence>
<comment type="caution">
    <text evidence="2">The sequence shown here is derived from an EMBL/GenBank/DDBJ whole genome shotgun (WGS) entry which is preliminary data.</text>
</comment>
<dbReference type="PANTHER" id="PTHR45527">
    <property type="entry name" value="NONRIBOSOMAL PEPTIDE SYNTHETASE"/>
    <property type="match status" value="1"/>
</dbReference>
<evidence type="ECO:0000313" key="3">
    <source>
        <dbReference type="Proteomes" id="UP000004471"/>
    </source>
</evidence>
<name>F3FV68_PSESX</name>
<feature type="domain" description="Carrier" evidence="1">
    <location>
        <begin position="1"/>
        <end position="41"/>
    </location>
</feature>
<proteinExistence type="predicted"/>
<dbReference type="GO" id="GO:0044550">
    <property type="term" value="P:secondary metabolite biosynthetic process"/>
    <property type="evidence" value="ECO:0007669"/>
    <property type="project" value="TreeGrafter"/>
</dbReference>
<dbReference type="InterPro" id="IPR009081">
    <property type="entry name" value="PP-bd_ACP"/>
</dbReference>